<reference evidence="2 3" key="1">
    <citation type="submission" date="2016-10" db="EMBL/GenBank/DDBJ databases">
        <authorList>
            <person name="de Groot N.N."/>
        </authorList>
    </citation>
    <scope>NUCLEOTIDE SEQUENCE [LARGE SCALE GENOMIC DNA]</scope>
    <source>
        <strain evidence="2 3">CGMCC 1.10825</strain>
    </source>
</reference>
<sequence length="110" mass="12346">MKIFFYLVLSVVLLSVGCSSDNNSSEENPLFPPVDNATTVRLKHLLTTGDVVEALGGYTNGWDVKELNVTNYGAYPSFPYIYYYNLPMEIETSGETTQTRSVYVQARRTC</sequence>
<evidence type="ECO:0000313" key="3">
    <source>
        <dbReference type="Proteomes" id="UP000199634"/>
    </source>
</evidence>
<keyword evidence="1" id="KW-0732">Signal</keyword>
<name>A0A1H6LBN1_9FLAO</name>
<dbReference type="AlphaFoldDB" id="A0A1H6LBN1"/>
<keyword evidence="3" id="KW-1185">Reference proteome</keyword>
<feature type="chain" id="PRO_5011656828" description="DUF4377 domain-containing protein" evidence="1">
    <location>
        <begin position="25"/>
        <end position="110"/>
    </location>
</feature>
<dbReference type="EMBL" id="FNXE01000020">
    <property type="protein sequence ID" value="SEH81997.1"/>
    <property type="molecule type" value="Genomic_DNA"/>
</dbReference>
<dbReference type="PROSITE" id="PS51257">
    <property type="entry name" value="PROKAR_LIPOPROTEIN"/>
    <property type="match status" value="1"/>
</dbReference>
<organism evidence="2 3">
    <name type="scientific">Paenimyroides marinum</name>
    <dbReference type="NCBI Taxonomy" id="1159016"/>
    <lineage>
        <taxon>Bacteria</taxon>
        <taxon>Pseudomonadati</taxon>
        <taxon>Bacteroidota</taxon>
        <taxon>Flavobacteriia</taxon>
        <taxon>Flavobacteriales</taxon>
        <taxon>Flavobacteriaceae</taxon>
        <taxon>Paenimyroides</taxon>
    </lineage>
</organism>
<evidence type="ECO:0000256" key="1">
    <source>
        <dbReference type="SAM" id="SignalP"/>
    </source>
</evidence>
<evidence type="ECO:0008006" key="4">
    <source>
        <dbReference type="Google" id="ProtNLM"/>
    </source>
</evidence>
<dbReference type="Proteomes" id="UP000199634">
    <property type="component" value="Unassembled WGS sequence"/>
</dbReference>
<proteinExistence type="predicted"/>
<protein>
    <recommendedName>
        <fullName evidence="4">DUF4377 domain-containing protein</fullName>
    </recommendedName>
</protein>
<evidence type="ECO:0000313" key="2">
    <source>
        <dbReference type="EMBL" id="SEH81997.1"/>
    </source>
</evidence>
<dbReference type="STRING" id="1159016.SAMN02927937_01604"/>
<accession>A0A1H6LBN1</accession>
<feature type="signal peptide" evidence="1">
    <location>
        <begin position="1"/>
        <end position="24"/>
    </location>
</feature>
<gene>
    <name evidence="2" type="ORF">SAMN02927937_01604</name>
</gene>